<dbReference type="Proteomes" id="UP001143981">
    <property type="component" value="Unassembled WGS sequence"/>
</dbReference>
<proteinExistence type="predicted"/>
<reference evidence="1" key="1">
    <citation type="submission" date="2022-07" db="EMBL/GenBank/DDBJ databases">
        <title>Phylogenomic reconstructions and comparative analyses of Kickxellomycotina fungi.</title>
        <authorList>
            <person name="Reynolds N.K."/>
            <person name="Stajich J.E."/>
            <person name="Barry K."/>
            <person name="Grigoriev I.V."/>
            <person name="Crous P."/>
            <person name="Smith M.E."/>
        </authorList>
    </citation>
    <scope>NUCLEOTIDE SEQUENCE</scope>
    <source>
        <strain evidence="1">BCRC 34381</strain>
    </source>
</reference>
<feature type="non-terminal residue" evidence="1">
    <location>
        <position position="1"/>
    </location>
</feature>
<accession>A0A9W7XUA1</accession>
<evidence type="ECO:0000313" key="1">
    <source>
        <dbReference type="EMBL" id="KAJ1718245.1"/>
    </source>
</evidence>
<dbReference type="AlphaFoldDB" id="A0A9W7XUA1"/>
<organism evidence="1 2">
    <name type="scientific">Coemansia biformis</name>
    <dbReference type="NCBI Taxonomy" id="1286918"/>
    <lineage>
        <taxon>Eukaryota</taxon>
        <taxon>Fungi</taxon>
        <taxon>Fungi incertae sedis</taxon>
        <taxon>Zoopagomycota</taxon>
        <taxon>Kickxellomycotina</taxon>
        <taxon>Kickxellomycetes</taxon>
        <taxon>Kickxellales</taxon>
        <taxon>Kickxellaceae</taxon>
        <taxon>Coemansia</taxon>
    </lineage>
</organism>
<dbReference type="OrthoDB" id="4096at2759"/>
<evidence type="ECO:0000313" key="2">
    <source>
        <dbReference type="Proteomes" id="UP001143981"/>
    </source>
</evidence>
<protein>
    <submittedName>
        <fullName evidence="1">Uncharacterized protein</fullName>
    </submittedName>
</protein>
<comment type="caution">
    <text evidence="1">The sequence shown here is derived from an EMBL/GenBank/DDBJ whole genome shotgun (WGS) entry which is preliminary data.</text>
</comment>
<dbReference type="EMBL" id="JANBOI010003632">
    <property type="protein sequence ID" value="KAJ1718245.1"/>
    <property type="molecule type" value="Genomic_DNA"/>
</dbReference>
<sequence>PKPDPLDDNTLVVLTPTGLISVYGAESEESAFAAHKSRRNADATAHKMSSAAFSSIFGAQPAAPAPTDGALPTAGSAADTRVRSTMRLMRTAVQSSYIDAPHHVLPPVASLFDQFVTAQLLPSPAKADDAQAGPADADGDMGMTDADAVVPGPAVDLWSEPSTAFFTAMRHGYKAD</sequence>
<gene>
    <name evidence="1" type="ORF">LPJ61_006736</name>
</gene>
<name>A0A9W7XUA1_9FUNG</name>
<keyword evidence="2" id="KW-1185">Reference proteome</keyword>